<dbReference type="Gene3D" id="3.10.450.40">
    <property type="match status" value="1"/>
</dbReference>
<dbReference type="CDD" id="cd00201">
    <property type="entry name" value="WW"/>
    <property type="match status" value="1"/>
</dbReference>
<dbReference type="GO" id="GO:1901259">
    <property type="term" value="P:chloroplast rRNA processing"/>
    <property type="evidence" value="ECO:0007669"/>
    <property type="project" value="TreeGrafter"/>
</dbReference>
<name>A0A812U5W3_SYMPI</name>
<evidence type="ECO:0000313" key="3">
    <source>
        <dbReference type="EMBL" id="CAE7563700.1"/>
    </source>
</evidence>
<dbReference type="GO" id="GO:0009507">
    <property type="term" value="C:chloroplast"/>
    <property type="evidence" value="ECO:0007669"/>
    <property type="project" value="TreeGrafter"/>
</dbReference>
<feature type="domain" description="WW" evidence="2">
    <location>
        <begin position="37"/>
        <end position="71"/>
    </location>
</feature>
<comment type="caution">
    <text evidence="3">The sequence shown here is derived from an EMBL/GenBank/DDBJ whole genome shotgun (WGS) entry which is preliminary data.</text>
</comment>
<feature type="region of interest" description="Disordered" evidence="1">
    <location>
        <begin position="19"/>
        <end position="39"/>
    </location>
</feature>
<dbReference type="PANTHER" id="PTHR33415:SF4">
    <property type="entry name" value="DCL PROTEIN (DUF3223)"/>
    <property type="match status" value="1"/>
</dbReference>
<proteinExistence type="predicted"/>
<dbReference type="Pfam" id="PF11523">
    <property type="entry name" value="DUF3223"/>
    <property type="match status" value="1"/>
</dbReference>
<dbReference type="OrthoDB" id="409625at2759"/>
<accession>A0A812U5W3</accession>
<evidence type="ECO:0000313" key="4">
    <source>
        <dbReference type="Proteomes" id="UP000649617"/>
    </source>
</evidence>
<dbReference type="InterPro" id="IPR044673">
    <property type="entry name" value="DCL-like"/>
</dbReference>
<evidence type="ECO:0000256" key="1">
    <source>
        <dbReference type="SAM" id="MobiDB-lite"/>
    </source>
</evidence>
<sequence length="177" mass="19823">MTESFLNFGVQPTQEEISSMSSTTLAVGDTDGASDAPSRMDGWQVVWSKEHGRNYYWHVASGRTAWERPSELDDKGLLRLQNLLKAWRGILHGAEVGQEIQDVNALHTIKDLLAHHPDATSKVGVGLRSVKVDMAPPPNQKHRCFWVIRLDGSQEDFSARKCCSVIRGKLKEREQVS</sequence>
<gene>
    <name evidence="3" type="primary">NRPD1</name>
    <name evidence="3" type="ORF">SPIL2461_LOCUS15098</name>
</gene>
<protein>
    <submittedName>
        <fullName evidence="3">NRPD1 protein</fullName>
    </submittedName>
</protein>
<evidence type="ECO:0000259" key="2">
    <source>
        <dbReference type="PROSITE" id="PS50020"/>
    </source>
</evidence>
<dbReference type="PROSITE" id="PS50020">
    <property type="entry name" value="WW_DOMAIN_2"/>
    <property type="match status" value="1"/>
</dbReference>
<dbReference type="GO" id="GO:0009658">
    <property type="term" value="P:chloroplast organization"/>
    <property type="evidence" value="ECO:0007669"/>
    <property type="project" value="TreeGrafter"/>
</dbReference>
<dbReference type="AlphaFoldDB" id="A0A812U5W3"/>
<dbReference type="SUPFAM" id="SSF51045">
    <property type="entry name" value="WW domain"/>
    <property type="match status" value="1"/>
</dbReference>
<dbReference type="Pfam" id="PF00397">
    <property type="entry name" value="WW"/>
    <property type="match status" value="1"/>
</dbReference>
<dbReference type="Proteomes" id="UP000649617">
    <property type="component" value="Unassembled WGS sequence"/>
</dbReference>
<dbReference type="InterPro" id="IPR036020">
    <property type="entry name" value="WW_dom_sf"/>
</dbReference>
<organism evidence="3 4">
    <name type="scientific">Symbiodinium pilosum</name>
    <name type="common">Dinoflagellate</name>
    <dbReference type="NCBI Taxonomy" id="2952"/>
    <lineage>
        <taxon>Eukaryota</taxon>
        <taxon>Sar</taxon>
        <taxon>Alveolata</taxon>
        <taxon>Dinophyceae</taxon>
        <taxon>Suessiales</taxon>
        <taxon>Symbiodiniaceae</taxon>
        <taxon>Symbiodinium</taxon>
    </lineage>
</organism>
<keyword evidence="4" id="KW-1185">Reference proteome</keyword>
<dbReference type="SMART" id="SM00456">
    <property type="entry name" value="WW"/>
    <property type="match status" value="1"/>
</dbReference>
<dbReference type="Gene3D" id="2.20.70.10">
    <property type="match status" value="1"/>
</dbReference>
<reference evidence="3" key="1">
    <citation type="submission" date="2021-02" db="EMBL/GenBank/DDBJ databases">
        <authorList>
            <person name="Dougan E. K."/>
            <person name="Rhodes N."/>
            <person name="Thang M."/>
            <person name="Chan C."/>
        </authorList>
    </citation>
    <scope>NUCLEOTIDE SEQUENCE</scope>
</reference>
<dbReference type="PANTHER" id="PTHR33415">
    <property type="entry name" value="PROTEIN EMBRYO DEFECTIVE 514"/>
    <property type="match status" value="1"/>
</dbReference>
<dbReference type="EMBL" id="CAJNIZ010036113">
    <property type="protein sequence ID" value="CAE7563700.1"/>
    <property type="molecule type" value="Genomic_DNA"/>
</dbReference>
<dbReference type="InterPro" id="IPR001202">
    <property type="entry name" value="WW_dom"/>
</dbReference>